<accession>A0A172TXH0</accession>
<dbReference type="STRING" id="1492898.SY85_15320"/>
<dbReference type="SUPFAM" id="SSF54427">
    <property type="entry name" value="NTF2-like"/>
    <property type="match status" value="1"/>
</dbReference>
<dbReference type="OrthoDB" id="120856at2"/>
<evidence type="ECO:0000259" key="2">
    <source>
        <dbReference type="Pfam" id="PF14534"/>
    </source>
</evidence>
<feature type="signal peptide" evidence="1">
    <location>
        <begin position="1"/>
        <end position="18"/>
    </location>
</feature>
<protein>
    <submittedName>
        <fullName evidence="3">L-asparaginase</fullName>
    </submittedName>
</protein>
<organism evidence="3 4">
    <name type="scientific">Flavisolibacter tropicus</name>
    <dbReference type="NCBI Taxonomy" id="1492898"/>
    <lineage>
        <taxon>Bacteria</taxon>
        <taxon>Pseudomonadati</taxon>
        <taxon>Bacteroidota</taxon>
        <taxon>Chitinophagia</taxon>
        <taxon>Chitinophagales</taxon>
        <taxon>Chitinophagaceae</taxon>
        <taxon>Flavisolibacter</taxon>
    </lineage>
</organism>
<dbReference type="KEGG" id="fla:SY85_15320"/>
<gene>
    <name evidence="3" type="ORF">SY85_15320</name>
</gene>
<proteinExistence type="predicted"/>
<reference evidence="4" key="1">
    <citation type="submission" date="2015-01" db="EMBL/GenBank/DDBJ databases">
        <title>Flavisolibacter sp./LCS9/ whole genome sequencing.</title>
        <authorList>
            <person name="Kim M.K."/>
            <person name="Srinivasan S."/>
            <person name="Lee J.-J."/>
        </authorList>
    </citation>
    <scope>NUCLEOTIDE SEQUENCE [LARGE SCALE GENOMIC DNA]</scope>
    <source>
        <strain evidence="4">LCS9</strain>
    </source>
</reference>
<dbReference type="AlphaFoldDB" id="A0A172TXH0"/>
<feature type="domain" description="DUF4440" evidence="2">
    <location>
        <begin position="26"/>
        <end position="134"/>
    </location>
</feature>
<name>A0A172TXH0_9BACT</name>
<evidence type="ECO:0000256" key="1">
    <source>
        <dbReference type="SAM" id="SignalP"/>
    </source>
</evidence>
<dbReference type="Pfam" id="PF14534">
    <property type="entry name" value="DUF4440"/>
    <property type="match status" value="1"/>
</dbReference>
<dbReference type="Proteomes" id="UP000077177">
    <property type="component" value="Chromosome"/>
</dbReference>
<feature type="chain" id="PRO_5008001346" evidence="1">
    <location>
        <begin position="19"/>
        <end position="140"/>
    </location>
</feature>
<keyword evidence="4" id="KW-1185">Reference proteome</keyword>
<sequence length="140" mass="16138">MKKALFALLILFSIKSMAQSSEETAIRQLLERQTTSWNRGDVEGFMQTYWQSDSLMFIGKSGVTRGWQQTLNNYKKGYPDTAAMGKLTFDIIQIKPLSPEYYFVVGKWMLKRSIGDISGHYTLLMRRIKGEWKIVADHSS</sequence>
<dbReference type="InterPro" id="IPR027843">
    <property type="entry name" value="DUF4440"/>
</dbReference>
<dbReference type="InterPro" id="IPR032710">
    <property type="entry name" value="NTF2-like_dom_sf"/>
</dbReference>
<dbReference type="EMBL" id="CP011390">
    <property type="protein sequence ID" value="ANE51668.1"/>
    <property type="molecule type" value="Genomic_DNA"/>
</dbReference>
<reference evidence="3 4" key="2">
    <citation type="journal article" date="2016" name="Int. J. Syst. Evol. Microbiol.">
        <title>Flavisolibacter tropicus sp. nov., isolated from tropical soil.</title>
        <authorList>
            <person name="Lee J.J."/>
            <person name="Kang M.S."/>
            <person name="Kim G.S."/>
            <person name="Lee C.S."/>
            <person name="Lim S."/>
            <person name="Lee J."/>
            <person name="Roh S.H."/>
            <person name="Kang H."/>
            <person name="Ha J.M."/>
            <person name="Bae S."/>
            <person name="Jung H.Y."/>
            <person name="Kim M.K."/>
        </authorList>
    </citation>
    <scope>NUCLEOTIDE SEQUENCE [LARGE SCALE GENOMIC DNA]</scope>
    <source>
        <strain evidence="3 4">LCS9</strain>
    </source>
</reference>
<evidence type="ECO:0000313" key="4">
    <source>
        <dbReference type="Proteomes" id="UP000077177"/>
    </source>
</evidence>
<dbReference type="Gene3D" id="3.10.450.50">
    <property type="match status" value="1"/>
</dbReference>
<evidence type="ECO:0000313" key="3">
    <source>
        <dbReference type="EMBL" id="ANE51668.1"/>
    </source>
</evidence>
<dbReference type="RefSeq" id="WP_066405784.1">
    <property type="nucleotide sequence ID" value="NZ_CP011390.1"/>
</dbReference>
<keyword evidence="1" id="KW-0732">Signal</keyword>